<dbReference type="Proteomes" id="UP000199527">
    <property type="component" value="Unassembled WGS sequence"/>
</dbReference>
<protein>
    <submittedName>
        <fullName evidence="1">Uncharacterized protein</fullName>
    </submittedName>
</protein>
<dbReference type="EMBL" id="FNEM01000016">
    <property type="protein sequence ID" value="SDJ95915.1"/>
    <property type="molecule type" value="Genomic_DNA"/>
</dbReference>
<evidence type="ECO:0000313" key="1">
    <source>
        <dbReference type="EMBL" id="SDJ95915.1"/>
    </source>
</evidence>
<accession>A0A1G8Y1A1</accession>
<sequence length="85" mass="9363">MSGEDIKQFNRSIETYVAPPKGIIDARVSAVVWARGSVAILDKGNGAEDTSPRRQRYGSLVYPGQRQQGNPLLLQPLMQLFHPGL</sequence>
<evidence type="ECO:0000313" key="2">
    <source>
        <dbReference type="Proteomes" id="UP000199527"/>
    </source>
</evidence>
<keyword evidence="2" id="KW-1185">Reference proteome</keyword>
<dbReference type="AlphaFoldDB" id="A0A1G8Y1A1"/>
<reference evidence="2" key="1">
    <citation type="submission" date="2016-10" db="EMBL/GenBank/DDBJ databases">
        <authorList>
            <person name="Varghese N."/>
            <person name="Submissions S."/>
        </authorList>
    </citation>
    <scope>NUCLEOTIDE SEQUENCE [LARGE SCALE GENOMIC DNA]</scope>
    <source>
        <strain evidence="2">DSM 23317</strain>
    </source>
</reference>
<gene>
    <name evidence="1" type="ORF">SAMN04488540_11652</name>
</gene>
<proteinExistence type="predicted"/>
<name>A0A1G8Y1A1_9GAMM</name>
<organism evidence="1 2">
    <name type="scientific">Ferrimonas sediminum</name>
    <dbReference type="NCBI Taxonomy" id="718193"/>
    <lineage>
        <taxon>Bacteria</taxon>
        <taxon>Pseudomonadati</taxon>
        <taxon>Pseudomonadota</taxon>
        <taxon>Gammaproteobacteria</taxon>
        <taxon>Alteromonadales</taxon>
        <taxon>Ferrimonadaceae</taxon>
        <taxon>Ferrimonas</taxon>
    </lineage>
</organism>